<organism evidence="3 4">
    <name type="scientific">Micromonospora narathiwatensis</name>
    <dbReference type="NCBI Taxonomy" id="299146"/>
    <lineage>
        <taxon>Bacteria</taxon>
        <taxon>Bacillati</taxon>
        <taxon>Actinomycetota</taxon>
        <taxon>Actinomycetes</taxon>
        <taxon>Micromonosporales</taxon>
        <taxon>Micromonosporaceae</taxon>
        <taxon>Micromonospora</taxon>
    </lineage>
</organism>
<dbReference type="InterPro" id="IPR036513">
    <property type="entry name" value="STAS_dom_sf"/>
</dbReference>
<dbReference type="PROSITE" id="PS50801">
    <property type="entry name" value="STAS"/>
    <property type="match status" value="1"/>
</dbReference>
<feature type="region of interest" description="Disordered" evidence="1">
    <location>
        <begin position="93"/>
        <end position="136"/>
    </location>
</feature>
<dbReference type="PATRIC" id="fig|299146.4.peg.1789"/>
<evidence type="ECO:0000256" key="1">
    <source>
        <dbReference type="SAM" id="MobiDB-lite"/>
    </source>
</evidence>
<feature type="domain" description="STAS" evidence="2">
    <location>
        <begin position="18"/>
        <end position="93"/>
    </location>
</feature>
<dbReference type="CDD" id="cd07043">
    <property type="entry name" value="STAS_anti-anti-sigma_factors"/>
    <property type="match status" value="1"/>
</dbReference>
<dbReference type="AlphaFoldDB" id="A0A1A8ZH67"/>
<sequence>MTAHHPLPPECRVPRVELDITAELDLPRLSEVGAVLDRILSLHPAEVVIDLSECRHLDAAAIGLLLDVQRRLTRRGGVLTLRDPHPRIRRILDTARPDQPLPIGDSAPRPPSGGGDAFGAGPVGPALGRARVVTRP</sequence>
<gene>
    <name evidence="3" type="ORF">GA0070621_1730</name>
</gene>
<dbReference type="InterPro" id="IPR058548">
    <property type="entry name" value="MlaB-like_STAS"/>
</dbReference>
<evidence type="ECO:0000313" key="4">
    <source>
        <dbReference type="Proteomes" id="UP000198765"/>
    </source>
</evidence>
<dbReference type="SUPFAM" id="SSF52091">
    <property type="entry name" value="SpoIIaa-like"/>
    <property type="match status" value="1"/>
</dbReference>
<dbReference type="RefSeq" id="WP_091192969.1">
    <property type="nucleotide sequence ID" value="NZ_LT594324.1"/>
</dbReference>
<keyword evidence="4" id="KW-1185">Reference proteome</keyword>
<reference evidence="3 4" key="1">
    <citation type="submission" date="2016-06" db="EMBL/GenBank/DDBJ databases">
        <authorList>
            <person name="Kjaerup R.B."/>
            <person name="Dalgaard T.S."/>
            <person name="Juul-Madsen H.R."/>
        </authorList>
    </citation>
    <scope>NUCLEOTIDE SEQUENCE [LARGE SCALE GENOMIC DNA]</scope>
    <source>
        <strain evidence="3 4">DSM 45248</strain>
    </source>
</reference>
<protein>
    <submittedName>
        <fullName evidence="3">Anti-anti-sigma factor</fullName>
    </submittedName>
</protein>
<evidence type="ECO:0000313" key="3">
    <source>
        <dbReference type="EMBL" id="SBT43220.1"/>
    </source>
</evidence>
<dbReference type="Pfam" id="PF13466">
    <property type="entry name" value="STAS_2"/>
    <property type="match status" value="1"/>
</dbReference>
<proteinExistence type="predicted"/>
<dbReference type="InterPro" id="IPR002645">
    <property type="entry name" value="STAS_dom"/>
</dbReference>
<dbReference type="Gene3D" id="3.30.750.24">
    <property type="entry name" value="STAS domain"/>
    <property type="match status" value="1"/>
</dbReference>
<name>A0A1A8ZH67_9ACTN</name>
<evidence type="ECO:0000259" key="2">
    <source>
        <dbReference type="PROSITE" id="PS50801"/>
    </source>
</evidence>
<dbReference type="EMBL" id="LT594324">
    <property type="protein sequence ID" value="SBT43220.1"/>
    <property type="molecule type" value="Genomic_DNA"/>
</dbReference>
<feature type="compositionally biased region" description="Gly residues" evidence="1">
    <location>
        <begin position="112"/>
        <end position="122"/>
    </location>
</feature>
<dbReference type="Proteomes" id="UP000198765">
    <property type="component" value="Chromosome I"/>
</dbReference>
<dbReference type="OrthoDB" id="3405891at2"/>
<accession>A0A1A8ZH67</accession>